<dbReference type="Proteomes" id="UP001231189">
    <property type="component" value="Unassembled WGS sequence"/>
</dbReference>
<dbReference type="GO" id="GO:0004523">
    <property type="term" value="F:RNA-DNA hybrid ribonuclease activity"/>
    <property type="evidence" value="ECO:0007669"/>
    <property type="project" value="InterPro"/>
</dbReference>
<evidence type="ECO:0000313" key="4">
    <source>
        <dbReference type="EMBL" id="KAK1629179.1"/>
    </source>
</evidence>
<keyword evidence="1" id="KW-0511">Multifunctional enzyme</keyword>
<dbReference type="CDD" id="cd09279">
    <property type="entry name" value="RNase_HI_like"/>
    <property type="match status" value="1"/>
</dbReference>
<feature type="region of interest" description="Disordered" evidence="2">
    <location>
        <begin position="1173"/>
        <end position="1218"/>
    </location>
</feature>
<dbReference type="Pfam" id="PF17919">
    <property type="entry name" value="RT_RNaseH_2"/>
    <property type="match status" value="1"/>
</dbReference>
<dbReference type="AlphaFoldDB" id="A0AAD8W0I4"/>
<protein>
    <recommendedName>
        <fullName evidence="3">RNase H type-1 domain-containing protein</fullName>
    </recommendedName>
</protein>
<feature type="compositionally biased region" description="Pro residues" evidence="2">
    <location>
        <begin position="1201"/>
        <end position="1210"/>
    </location>
</feature>
<comment type="caution">
    <text evidence="4">The sequence shown here is derived from an EMBL/GenBank/DDBJ whole genome shotgun (WGS) entry which is preliminary data.</text>
</comment>
<evidence type="ECO:0000256" key="2">
    <source>
        <dbReference type="SAM" id="MobiDB-lite"/>
    </source>
</evidence>
<proteinExistence type="predicted"/>
<organism evidence="4 5">
    <name type="scientific">Lolium multiflorum</name>
    <name type="common">Italian ryegrass</name>
    <name type="synonym">Lolium perenne subsp. multiflorum</name>
    <dbReference type="NCBI Taxonomy" id="4521"/>
    <lineage>
        <taxon>Eukaryota</taxon>
        <taxon>Viridiplantae</taxon>
        <taxon>Streptophyta</taxon>
        <taxon>Embryophyta</taxon>
        <taxon>Tracheophyta</taxon>
        <taxon>Spermatophyta</taxon>
        <taxon>Magnoliopsida</taxon>
        <taxon>Liliopsida</taxon>
        <taxon>Poales</taxon>
        <taxon>Poaceae</taxon>
        <taxon>BOP clade</taxon>
        <taxon>Pooideae</taxon>
        <taxon>Poodae</taxon>
        <taxon>Poeae</taxon>
        <taxon>Poeae Chloroplast Group 2 (Poeae type)</taxon>
        <taxon>Loliodinae</taxon>
        <taxon>Loliinae</taxon>
        <taxon>Lolium</taxon>
    </lineage>
</organism>
<dbReference type="InterPro" id="IPR000477">
    <property type="entry name" value="RT_dom"/>
</dbReference>
<name>A0AAD8W0I4_LOLMU</name>
<accession>A0AAD8W0I4</accession>
<dbReference type="PROSITE" id="PS50879">
    <property type="entry name" value="RNASE_H_1"/>
    <property type="match status" value="1"/>
</dbReference>
<dbReference type="InterPro" id="IPR012337">
    <property type="entry name" value="RNaseH-like_sf"/>
</dbReference>
<evidence type="ECO:0000313" key="5">
    <source>
        <dbReference type="Proteomes" id="UP001231189"/>
    </source>
</evidence>
<feature type="region of interest" description="Disordered" evidence="2">
    <location>
        <begin position="1060"/>
        <end position="1087"/>
    </location>
</feature>
<feature type="region of interest" description="Disordered" evidence="2">
    <location>
        <begin position="216"/>
        <end position="264"/>
    </location>
</feature>
<dbReference type="PANTHER" id="PTHR37984:SF5">
    <property type="entry name" value="PROTEIN NYNRIN-LIKE"/>
    <property type="match status" value="1"/>
</dbReference>
<feature type="domain" description="RNase H type-1" evidence="3">
    <location>
        <begin position="915"/>
        <end position="1045"/>
    </location>
</feature>
<dbReference type="CDD" id="cd01647">
    <property type="entry name" value="RT_LTR"/>
    <property type="match status" value="1"/>
</dbReference>
<feature type="region of interest" description="Disordered" evidence="2">
    <location>
        <begin position="331"/>
        <end position="384"/>
    </location>
</feature>
<evidence type="ECO:0000256" key="1">
    <source>
        <dbReference type="ARBA" id="ARBA00023268"/>
    </source>
</evidence>
<dbReference type="Pfam" id="PF13456">
    <property type="entry name" value="RVT_3"/>
    <property type="match status" value="1"/>
</dbReference>
<dbReference type="PANTHER" id="PTHR37984">
    <property type="entry name" value="PROTEIN CBG26694"/>
    <property type="match status" value="1"/>
</dbReference>
<dbReference type="SUPFAM" id="SSF56672">
    <property type="entry name" value="DNA/RNA polymerases"/>
    <property type="match status" value="1"/>
</dbReference>
<evidence type="ECO:0000259" key="3">
    <source>
        <dbReference type="PROSITE" id="PS50879"/>
    </source>
</evidence>
<dbReference type="GO" id="GO:0003676">
    <property type="term" value="F:nucleic acid binding"/>
    <property type="evidence" value="ECO:0007669"/>
    <property type="project" value="InterPro"/>
</dbReference>
<dbReference type="InterPro" id="IPR036397">
    <property type="entry name" value="RNaseH_sf"/>
</dbReference>
<dbReference type="InterPro" id="IPR050951">
    <property type="entry name" value="Retrovirus_Pol_polyprotein"/>
</dbReference>
<feature type="compositionally biased region" description="Basic and acidic residues" evidence="2">
    <location>
        <begin position="369"/>
        <end position="382"/>
    </location>
</feature>
<sequence>MCLSGGAHRHDVRRIPIWRQQGRILPSRSSDLVGIFSGRLQLFVDDEEFSSTYFVDNKASGKLAKIFSNTSFESSADSFISSDSDSVGSFNFIDKSVAIGKVFTTLYDGVTSPDKNQCTKYHQIYVVEGAGTSDPPTSEAFDELGNPYVDPADLRHGLGTKYPGTTTRARVQLPQSAWDRAAKAMDGSEPMTNTATAQELQAYQYRLARVSRELEKQTASLNRRKEAASASSRRRADLSRLSGNTDSHREARRRAMSRLQNIPEAERGNIIQNLDMSFMSIDERGNIIPKTPEAGYMATQAYILASRPPPGDPREPLFNMAMAGVGVMGTAFATTPPEENPRQNSPRHTAAVQDPPRASGARDTAVQVRVDRARQERRDRQYSPELADEDMCGLPCFTRRVRKTRVPKGFKLPENFKKFDGLQDPEDWLVDYLEMVKLESALVEFLREHWKIFAWCPADMPGVPRELAEHHLNLDPLARPVKQPLRRFSEPSRKAMLSEIDRLKDAGFIREISTEATWVANPVMVPKKHTIVLRMCVDFTCLNKHCPKDHFPLPRIDQIIDSTAGCERLSFLDAYSGYNQIRLKEEDEAKTAFITPYGVFCYKTMPFGLKNAGATYQRMMQKCLATQIGKNVQVYIDDVVITSKKGSTLIEDLKETFDNLDKFCLKLNPTKCSFGVPAGELLGFLVSARGIEANPEKIQAIVTMRKPTKLKEIQQLTGRVAALSRFVARLGEKALPFYALIKQGEKFQWNEEADRAFENLKRAISTPPILVAPKEKEPLLLYIAATPQVVSTALVVEREEEGKLHGVQRPVYFISEVLSPSKQRYPQYQKLAYGVFTTARKLRHYFSAHPIIVVNEAPLSNILNNPEATGRVSLWGIELSPRDITYEKRKAIKSQVLPDFIAEWMELQNTGPPDLSRTWTMNFDGSKRLEGAGAGVILVSPEGDKLKYVLRMTFPNASNNEAEYEALIHGMKMAKACGATRLKIFGDSQLVAQQVMNQCDAVNESMIAYKEVYNELEKLFDGCEVNHISRMSNDEADVLANIGSQCLAIPPGVFWEEISERSTKPAKTKKEKKEKTSTVTKGTAEEEEEEQELVMMVQVPWMQAYISYILRKVIPDDPVEARRIIRRSKAFTVVKGELSNAVFGWLRPCVSPIIRSLLKPREEYARPRKVAAAIAKPRSGGQESVPARRGQECPRKASPSTPLPSSPPSSSPLLHERE</sequence>
<dbReference type="InterPro" id="IPR041577">
    <property type="entry name" value="RT_RNaseH_2"/>
</dbReference>
<dbReference type="InterPro" id="IPR002156">
    <property type="entry name" value="RNaseH_domain"/>
</dbReference>
<dbReference type="Gene3D" id="3.30.70.270">
    <property type="match status" value="2"/>
</dbReference>
<dbReference type="SUPFAM" id="SSF53098">
    <property type="entry name" value="Ribonuclease H-like"/>
    <property type="match status" value="1"/>
</dbReference>
<dbReference type="Pfam" id="PF00078">
    <property type="entry name" value="RVT_1"/>
    <property type="match status" value="1"/>
</dbReference>
<dbReference type="InterPro" id="IPR043502">
    <property type="entry name" value="DNA/RNA_pol_sf"/>
</dbReference>
<dbReference type="InterPro" id="IPR043128">
    <property type="entry name" value="Rev_trsase/Diguanyl_cyclase"/>
</dbReference>
<dbReference type="Gene3D" id="3.30.420.10">
    <property type="entry name" value="Ribonuclease H-like superfamily/Ribonuclease H"/>
    <property type="match status" value="1"/>
</dbReference>
<dbReference type="EMBL" id="JAUUTY010000005">
    <property type="protein sequence ID" value="KAK1629179.1"/>
    <property type="molecule type" value="Genomic_DNA"/>
</dbReference>
<gene>
    <name evidence="4" type="ORF">QYE76_003494</name>
</gene>
<keyword evidence="5" id="KW-1185">Reference proteome</keyword>
<dbReference type="Gene3D" id="3.10.10.10">
    <property type="entry name" value="HIV Type 1 Reverse Transcriptase, subunit A, domain 1"/>
    <property type="match status" value="1"/>
</dbReference>
<reference evidence="4" key="1">
    <citation type="submission" date="2023-07" db="EMBL/GenBank/DDBJ databases">
        <title>A chromosome-level genome assembly of Lolium multiflorum.</title>
        <authorList>
            <person name="Chen Y."/>
            <person name="Copetti D."/>
            <person name="Kolliker R."/>
            <person name="Studer B."/>
        </authorList>
    </citation>
    <scope>NUCLEOTIDE SEQUENCE</scope>
    <source>
        <strain evidence="4">02402/16</strain>
        <tissue evidence="4">Leaf</tissue>
    </source>
</reference>